<evidence type="ECO:0000313" key="2">
    <source>
        <dbReference type="Proteomes" id="UP000304864"/>
    </source>
</evidence>
<keyword evidence="2" id="KW-1185">Reference proteome</keyword>
<dbReference type="InterPro" id="IPR004220">
    <property type="entry name" value="5-COMe_2-OHmuconate_Isoase"/>
</dbReference>
<dbReference type="InterPro" id="IPR014347">
    <property type="entry name" value="Tautomerase/MIF_sf"/>
</dbReference>
<dbReference type="EMBL" id="CP040602">
    <property type="protein sequence ID" value="QCU91056.1"/>
    <property type="molecule type" value="Genomic_DNA"/>
</dbReference>
<dbReference type="Gene3D" id="3.30.429.10">
    <property type="entry name" value="Macrophage Migration Inhibitory Factor"/>
    <property type="match status" value="1"/>
</dbReference>
<accession>A0A4P9K9D4</accession>
<dbReference type="Proteomes" id="UP000304864">
    <property type="component" value="Chromosome"/>
</dbReference>
<dbReference type="OrthoDB" id="9814215at2"/>
<dbReference type="AlphaFoldDB" id="A0A4P9K9D4"/>
<evidence type="ECO:0008006" key="3">
    <source>
        <dbReference type="Google" id="ProtNLM"/>
    </source>
</evidence>
<organism evidence="1 2">
    <name type="scientific">Thiomicrorhabdus sediminis</name>
    <dbReference type="NCBI Taxonomy" id="2580412"/>
    <lineage>
        <taxon>Bacteria</taxon>
        <taxon>Pseudomonadati</taxon>
        <taxon>Pseudomonadota</taxon>
        <taxon>Gammaproteobacteria</taxon>
        <taxon>Thiotrichales</taxon>
        <taxon>Piscirickettsiaceae</taxon>
        <taxon>Thiomicrorhabdus</taxon>
    </lineage>
</organism>
<reference evidence="1 2" key="1">
    <citation type="submission" date="2019-05" db="EMBL/GenBank/DDBJ databases">
        <title>Thiomicrorhabdus sediminis sp. nov, a novel sulfur-oxidizing bacterium isolated from coastal sediment.</title>
        <authorList>
            <person name="Liu X."/>
        </authorList>
    </citation>
    <scope>NUCLEOTIDE SEQUENCE [LARGE SCALE GENOMIC DNA]</scope>
    <source>
        <strain evidence="1 2">G1</strain>
    </source>
</reference>
<proteinExistence type="predicted"/>
<name>A0A4P9K9D4_9GAMM</name>
<gene>
    <name evidence="1" type="ORF">FE785_10735</name>
</gene>
<dbReference type="GO" id="GO:0008704">
    <property type="term" value="F:5-carboxymethyl-2-hydroxymuconate delta-isomerase activity"/>
    <property type="evidence" value="ECO:0007669"/>
    <property type="project" value="InterPro"/>
</dbReference>
<dbReference type="RefSeq" id="WP_138565729.1">
    <property type="nucleotide sequence ID" value="NZ_CP040602.1"/>
</dbReference>
<dbReference type="PANTHER" id="PTHR37950:SF1">
    <property type="entry name" value="4-HYDROXYPHENYLACETATE CATABOLISM PROTEIN"/>
    <property type="match status" value="1"/>
</dbReference>
<evidence type="ECO:0000313" key="1">
    <source>
        <dbReference type="EMBL" id="QCU91056.1"/>
    </source>
</evidence>
<dbReference type="Pfam" id="PF02962">
    <property type="entry name" value="CHMI"/>
    <property type="match status" value="1"/>
</dbReference>
<dbReference type="SUPFAM" id="SSF55331">
    <property type="entry name" value="Tautomerase/MIF"/>
    <property type="match status" value="1"/>
</dbReference>
<protein>
    <recommendedName>
        <fullName evidence="3">5-carboxymethyl-2-hydroxymuconate isomerase</fullName>
    </recommendedName>
</protein>
<sequence>MPHIIIEHSHNGLATEPEKVLNKLHQSLIEIDLFKPANIKLRLHPVMDFLLDDRLRGFIHIQCRTHSGKSMEQKSLLSETLVKAMKGICSENCVITCEIVEMDSVSYAKTLT</sequence>
<dbReference type="PANTHER" id="PTHR37950">
    <property type="entry name" value="4-HYDROXYPHENYLACETATE CATABOLISM PROTEIN"/>
    <property type="match status" value="1"/>
</dbReference>
<dbReference type="KEGG" id="thig:FE785_10735"/>